<reference evidence="3" key="1">
    <citation type="submission" date="2019-11" db="EMBL/GenBank/DDBJ databases">
        <authorList>
            <person name="Feng L."/>
        </authorList>
    </citation>
    <scope>NUCLEOTIDE SEQUENCE</scope>
    <source>
        <strain evidence="3">LrhamnosusLFYP97</strain>
    </source>
</reference>
<dbReference type="InterPro" id="IPR052713">
    <property type="entry name" value="FeoA"/>
</dbReference>
<dbReference type="NCBIfam" id="NF040517">
    <property type="entry name" value="Lacto_Palin_RP2"/>
    <property type="match status" value="1"/>
</dbReference>
<evidence type="ECO:0000256" key="1">
    <source>
        <dbReference type="ARBA" id="ARBA00023004"/>
    </source>
</evidence>
<dbReference type="GO" id="GO:0046914">
    <property type="term" value="F:transition metal ion binding"/>
    <property type="evidence" value="ECO:0007669"/>
    <property type="project" value="InterPro"/>
</dbReference>
<dbReference type="PANTHER" id="PTHR42954">
    <property type="entry name" value="FE(2+) TRANSPORT PROTEIN A"/>
    <property type="match status" value="1"/>
</dbReference>
<dbReference type="InterPro" id="IPR008988">
    <property type="entry name" value="Transcriptional_repressor_C"/>
</dbReference>
<sequence>MEGLVRNGQRRPLTLRSLTALGRAHSFLEVVYMQALLDVNQSGAYLLMSVGGSAALRRHLAEMGLAIVKKLTVVQPANKATGLVIFFQGQRLAISDEIAGLLVVQPFAMDDHQPAVALGELALNQVGLIRTIKGDPPLRHRLMDMGLTKGTLVKIHQIAPLGDPIELAVRGYKLSIRKQDAAHVLVTEVGADGHA</sequence>
<feature type="domain" description="Ferrous iron transporter FeoA-like" evidence="2">
    <location>
        <begin position="116"/>
        <end position="188"/>
    </location>
</feature>
<protein>
    <submittedName>
        <fullName evidence="3">Ferrous iron transport protein A</fullName>
    </submittedName>
</protein>
<dbReference type="Gene3D" id="2.30.30.90">
    <property type="match status" value="2"/>
</dbReference>
<keyword evidence="1" id="KW-0408">Iron</keyword>
<gene>
    <name evidence="3" type="ORF">LRLFYP97_01476</name>
</gene>
<dbReference type="SUPFAM" id="SSF50037">
    <property type="entry name" value="C-terminal domain of transcriptional repressors"/>
    <property type="match status" value="2"/>
</dbReference>
<dbReference type="SMART" id="SM00899">
    <property type="entry name" value="FeoA"/>
    <property type="match status" value="2"/>
</dbReference>
<organism evidence="3">
    <name type="scientific">Lacticaseibacillus rhamnosus</name>
    <name type="common">Lactobacillus rhamnosus</name>
    <dbReference type="NCBI Taxonomy" id="47715"/>
    <lineage>
        <taxon>Bacteria</taxon>
        <taxon>Bacillati</taxon>
        <taxon>Bacillota</taxon>
        <taxon>Bacilli</taxon>
        <taxon>Lactobacillales</taxon>
        <taxon>Lactobacillaceae</taxon>
        <taxon>Lacticaseibacillus</taxon>
    </lineage>
</organism>
<proteinExistence type="predicted"/>
<dbReference type="Pfam" id="PF04023">
    <property type="entry name" value="FeoA"/>
    <property type="match status" value="2"/>
</dbReference>
<dbReference type="PANTHER" id="PTHR42954:SF2">
    <property type="entry name" value="FE(2+) TRANSPORT PROTEIN A"/>
    <property type="match status" value="1"/>
</dbReference>
<dbReference type="AlphaFoldDB" id="A0A6N2YCG4"/>
<accession>A0A6N2YCG4</accession>
<feature type="domain" description="Ferrous iron transporter FeoA-like" evidence="2">
    <location>
        <begin position="34"/>
        <end position="106"/>
    </location>
</feature>
<evidence type="ECO:0000259" key="2">
    <source>
        <dbReference type="SMART" id="SM00899"/>
    </source>
</evidence>
<dbReference type="InterPro" id="IPR038157">
    <property type="entry name" value="FeoA_core_dom"/>
</dbReference>
<evidence type="ECO:0000313" key="3">
    <source>
        <dbReference type="EMBL" id="VYT64495.1"/>
    </source>
</evidence>
<name>A0A6N2YCG4_LACRH</name>
<dbReference type="InterPro" id="IPR007167">
    <property type="entry name" value="Fe-transptr_FeoA-like"/>
</dbReference>
<dbReference type="EMBL" id="CACRTK010000026">
    <property type="protein sequence ID" value="VYT64495.1"/>
    <property type="molecule type" value="Genomic_DNA"/>
</dbReference>